<name>A0ABN2SED0_9PSEU</name>
<dbReference type="Proteomes" id="UP001501116">
    <property type="component" value="Unassembled WGS sequence"/>
</dbReference>
<dbReference type="PANTHER" id="PTHR43611:SF3">
    <property type="entry name" value="FLAVIN MONONUCLEOTIDE HYDROLASE 1, CHLOROPLATIC"/>
    <property type="match status" value="1"/>
</dbReference>
<keyword evidence="2" id="KW-1185">Reference proteome</keyword>
<dbReference type="InterPro" id="IPR023214">
    <property type="entry name" value="HAD_sf"/>
</dbReference>
<sequence>MSRHWIVFDYGEVLCSRTTAVPEMAAALGVGVAEFEPAYWGLRDAYDRGSADIEYWRSIGAVVGAEVDEAMSATLTELDIEGWSCLEPAALELVAALSEAGASLALLSNAPSSFGRWVEQQEFSKLFEVLLFSGDVRLAKPDAEIYRELLSRLDAAPGDCLFLDDRQSNVDGANAVGVRAHRWLGAAEARSWLEPEK</sequence>
<dbReference type="PANTHER" id="PTHR43611">
    <property type="entry name" value="ALPHA-D-GLUCOSE 1-PHOSPHATE PHOSPHATASE"/>
    <property type="match status" value="1"/>
</dbReference>
<dbReference type="PRINTS" id="PR00413">
    <property type="entry name" value="HADHALOGNASE"/>
</dbReference>
<dbReference type="SUPFAM" id="SSF56784">
    <property type="entry name" value="HAD-like"/>
    <property type="match status" value="1"/>
</dbReference>
<dbReference type="Gene3D" id="3.40.50.1000">
    <property type="entry name" value="HAD superfamily/HAD-like"/>
    <property type="match status" value="1"/>
</dbReference>
<dbReference type="Pfam" id="PF00702">
    <property type="entry name" value="Hydrolase"/>
    <property type="match status" value="1"/>
</dbReference>
<dbReference type="RefSeq" id="WP_344429593.1">
    <property type="nucleotide sequence ID" value="NZ_BAAANN010000041.1"/>
</dbReference>
<accession>A0ABN2SED0</accession>
<dbReference type="InterPro" id="IPR036412">
    <property type="entry name" value="HAD-like_sf"/>
</dbReference>
<comment type="caution">
    <text evidence="1">The sequence shown here is derived from an EMBL/GenBank/DDBJ whole genome shotgun (WGS) entry which is preliminary data.</text>
</comment>
<dbReference type="SFLD" id="SFLDG01129">
    <property type="entry name" value="C1.5:_HAD__Beta-PGM__Phosphata"/>
    <property type="match status" value="1"/>
</dbReference>
<dbReference type="InterPro" id="IPR006439">
    <property type="entry name" value="HAD-SF_hydro_IA"/>
</dbReference>
<proteinExistence type="predicted"/>
<dbReference type="NCBIfam" id="TIGR01509">
    <property type="entry name" value="HAD-SF-IA-v3"/>
    <property type="match status" value="1"/>
</dbReference>
<evidence type="ECO:0000313" key="1">
    <source>
        <dbReference type="EMBL" id="GAA1985145.1"/>
    </source>
</evidence>
<reference evidence="1 2" key="1">
    <citation type="journal article" date="2019" name="Int. J. Syst. Evol. Microbiol.">
        <title>The Global Catalogue of Microorganisms (GCM) 10K type strain sequencing project: providing services to taxonomists for standard genome sequencing and annotation.</title>
        <authorList>
            <consortium name="The Broad Institute Genomics Platform"/>
            <consortium name="The Broad Institute Genome Sequencing Center for Infectious Disease"/>
            <person name="Wu L."/>
            <person name="Ma J."/>
        </authorList>
    </citation>
    <scope>NUCLEOTIDE SEQUENCE [LARGE SCALE GENOMIC DNA]</scope>
    <source>
        <strain evidence="1 2">JCM 14545</strain>
    </source>
</reference>
<dbReference type="SFLD" id="SFLDS00003">
    <property type="entry name" value="Haloacid_Dehalogenase"/>
    <property type="match status" value="1"/>
</dbReference>
<evidence type="ECO:0000313" key="2">
    <source>
        <dbReference type="Proteomes" id="UP001501116"/>
    </source>
</evidence>
<protein>
    <submittedName>
        <fullName evidence="1">HAD family phosphatase</fullName>
    </submittedName>
</protein>
<organism evidence="1 2">
    <name type="scientific">Amycolatopsis minnesotensis</name>
    <dbReference type="NCBI Taxonomy" id="337894"/>
    <lineage>
        <taxon>Bacteria</taxon>
        <taxon>Bacillati</taxon>
        <taxon>Actinomycetota</taxon>
        <taxon>Actinomycetes</taxon>
        <taxon>Pseudonocardiales</taxon>
        <taxon>Pseudonocardiaceae</taxon>
        <taxon>Amycolatopsis</taxon>
    </lineage>
</organism>
<gene>
    <name evidence="1" type="ORF">GCM10009754_73430</name>
</gene>
<dbReference type="CDD" id="cd02603">
    <property type="entry name" value="HAD_sEH-N_like"/>
    <property type="match status" value="1"/>
</dbReference>
<dbReference type="EMBL" id="BAAANN010000041">
    <property type="protein sequence ID" value="GAA1985145.1"/>
    <property type="molecule type" value="Genomic_DNA"/>
</dbReference>